<dbReference type="RefSeq" id="WP_059068491.1">
    <property type="nucleotide sequence ID" value="NZ_LNAL01000005.1"/>
</dbReference>
<comment type="caution">
    <text evidence="1">The sequence shown here is derived from an EMBL/GenBank/DDBJ whole genome shotgun (WGS) entry which is preliminary data.</text>
</comment>
<keyword evidence="2" id="KW-1185">Reference proteome</keyword>
<accession>A0A9X0HN20</accession>
<reference evidence="1 2" key="1">
    <citation type="submission" date="2015-11" db="EMBL/GenBank/DDBJ databases">
        <title>Solirubrum puertoriconensis gen. nov. an environmental bacteria isolated in Puerto Rico.</title>
        <authorList>
            <person name="Cuebas-Irizarry M.F."/>
            <person name="Montalvo-Rodriguez R."/>
        </authorList>
    </citation>
    <scope>NUCLEOTIDE SEQUENCE [LARGE SCALE GENOMIC DNA]</scope>
    <source>
        <strain evidence="1 2">MC1A</strain>
    </source>
</reference>
<organism evidence="1 2">
    <name type="scientific">Solirubrum puertoriconensis</name>
    <dbReference type="NCBI Taxonomy" id="1751427"/>
    <lineage>
        <taxon>Bacteria</taxon>
        <taxon>Pseudomonadati</taxon>
        <taxon>Bacteroidota</taxon>
        <taxon>Cytophagia</taxon>
        <taxon>Cytophagales</taxon>
    </lineage>
</organism>
<evidence type="ECO:0000313" key="1">
    <source>
        <dbReference type="EMBL" id="KUG09055.1"/>
    </source>
</evidence>
<dbReference type="EMBL" id="LNAL01000005">
    <property type="protein sequence ID" value="KUG09055.1"/>
    <property type="molecule type" value="Genomic_DNA"/>
</dbReference>
<dbReference type="AlphaFoldDB" id="A0A9X0HN20"/>
<gene>
    <name evidence="1" type="ORF">ASU33_19735</name>
</gene>
<protein>
    <submittedName>
        <fullName evidence="1">Uncharacterized protein</fullName>
    </submittedName>
</protein>
<sequence length="156" mass="17221">MLEYYELALESDPPLLRAARRRPLSPAEITESCELLLLTAQENQCNHWLLDGREHFTANPSCLQTWLQEEYFPRVHRELGSVVYVAFLVAPSPHASAAAAGFESLTSQTSGVRTAAFTDEAAARDWLRQQWQQRGSLPASGRSTLLPALAALALAS</sequence>
<dbReference type="Proteomes" id="UP000054223">
    <property type="component" value="Unassembled WGS sequence"/>
</dbReference>
<proteinExistence type="predicted"/>
<name>A0A9X0HN20_SOLP1</name>
<dbReference type="OrthoDB" id="879881at2"/>
<evidence type="ECO:0000313" key="2">
    <source>
        <dbReference type="Proteomes" id="UP000054223"/>
    </source>
</evidence>